<reference evidence="3" key="1">
    <citation type="journal article" date="2019" name="Int. J. Syst. Evol. Microbiol.">
        <title>The Global Catalogue of Microorganisms (GCM) 10K type strain sequencing project: providing services to taxonomists for standard genome sequencing and annotation.</title>
        <authorList>
            <consortium name="The Broad Institute Genomics Platform"/>
            <consortium name="The Broad Institute Genome Sequencing Center for Infectious Disease"/>
            <person name="Wu L."/>
            <person name="Ma J."/>
        </authorList>
    </citation>
    <scope>NUCLEOTIDE SEQUENCE [LARGE SCALE GENOMIC DNA]</scope>
    <source>
        <strain evidence="3">CGMCC 1.10131</strain>
    </source>
</reference>
<dbReference type="EMBL" id="BMDY01000011">
    <property type="protein sequence ID" value="GGB07685.1"/>
    <property type="molecule type" value="Genomic_DNA"/>
</dbReference>
<evidence type="ECO:0000313" key="2">
    <source>
        <dbReference type="EMBL" id="GGB07685.1"/>
    </source>
</evidence>
<dbReference type="RefSeq" id="WP_055733058.1">
    <property type="nucleotide sequence ID" value="NZ_BMDY01000011.1"/>
</dbReference>
<keyword evidence="1" id="KW-1133">Transmembrane helix</keyword>
<keyword evidence="3" id="KW-1185">Reference proteome</keyword>
<evidence type="ECO:0008006" key="4">
    <source>
        <dbReference type="Google" id="ProtNLM"/>
    </source>
</evidence>
<gene>
    <name evidence="2" type="ORF">GCM10007414_21330</name>
</gene>
<protein>
    <recommendedName>
        <fullName evidence="4">Zinc ribbon domain-containing protein</fullName>
    </recommendedName>
</protein>
<sequence length="89" mass="9349">MIGVILWLVFAVCVGVLAANKGRSGIGFFLISLILSPLIGLIITLVVSPVTEKVEAAAIESGTQKKCPKCAELVKNEAVICKHCQAELA</sequence>
<keyword evidence="1" id="KW-0812">Transmembrane</keyword>
<keyword evidence="1" id="KW-0472">Membrane</keyword>
<comment type="caution">
    <text evidence="2">The sequence shown here is derived from an EMBL/GenBank/DDBJ whole genome shotgun (WGS) entry which is preliminary data.</text>
</comment>
<feature type="transmembrane region" description="Helical" evidence="1">
    <location>
        <begin position="28"/>
        <end position="47"/>
    </location>
</feature>
<evidence type="ECO:0000313" key="3">
    <source>
        <dbReference type="Proteomes" id="UP000651977"/>
    </source>
</evidence>
<name>A0ABQ1I367_9ALTE</name>
<accession>A0ABQ1I367</accession>
<dbReference type="Proteomes" id="UP000651977">
    <property type="component" value="Unassembled WGS sequence"/>
</dbReference>
<organism evidence="2 3">
    <name type="scientific">Agarivorans gilvus</name>
    <dbReference type="NCBI Taxonomy" id="680279"/>
    <lineage>
        <taxon>Bacteria</taxon>
        <taxon>Pseudomonadati</taxon>
        <taxon>Pseudomonadota</taxon>
        <taxon>Gammaproteobacteria</taxon>
        <taxon>Alteromonadales</taxon>
        <taxon>Alteromonadaceae</taxon>
        <taxon>Agarivorans</taxon>
    </lineage>
</organism>
<proteinExistence type="predicted"/>
<evidence type="ECO:0000256" key="1">
    <source>
        <dbReference type="SAM" id="Phobius"/>
    </source>
</evidence>